<evidence type="ECO:0000313" key="2">
    <source>
        <dbReference type="EMBL" id="CUM75794.1"/>
    </source>
</evidence>
<organism evidence="2 3">
    <name type="scientific">Anaerostipes hadrus</name>
    <dbReference type="NCBI Taxonomy" id="649756"/>
    <lineage>
        <taxon>Bacteria</taxon>
        <taxon>Bacillati</taxon>
        <taxon>Bacillota</taxon>
        <taxon>Clostridia</taxon>
        <taxon>Lachnospirales</taxon>
        <taxon>Lachnospiraceae</taxon>
        <taxon>Anaerostipes</taxon>
    </lineage>
</organism>
<feature type="domain" description="YqbQ/XkdQ" evidence="1">
    <location>
        <begin position="78"/>
        <end position="325"/>
    </location>
</feature>
<dbReference type="InterPro" id="IPR056937">
    <property type="entry name" value="YqbQ/XkdQ"/>
</dbReference>
<dbReference type="Pfam" id="PF24032">
    <property type="entry name" value="YQBQ"/>
    <property type="match status" value="1"/>
</dbReference>
<dbReference type="RefSeq" id="WP_055257709.1">
    <property type="nucleotide sequence ID" value="NZ_CYXT01000002.1"/>
</dbReference>
<gene>
    <name evidence="2" type="ORF">ERS852425_00409</name>
</gene>
<dbReference type="Proteomes" id="UP000095598">
    <property type="component" value="Unassembled WGS sequence"/>
</dbReference>
<evidence type="ECO:0000259" key="1">
    <source>
        <dbReference type="Pfam" id="PF24032"/>
    </source>
</evidence>
<dbReference type="Gene3D" id="2.30.300.10">
    <property type="entry name" value="Baseplate protein-like domain - beta roll fold"/>
    <property type="match status" value="1"/>
</dbReference>
<dbReference type="EMBL" id="CYXT01000002">
    <property type="protein sequence ID" value="CUM75794.1"/>
    <property type="molecule type" value="Genomic_DNA"/>
</dbReference>
<dbReference type="Gene3D" id="3.30.1920.10">
    <property type="entry name" value="Baseplate protein-like domains - 2 layer sandwich fold"/>
    <property type="match status" value="1"/>
</dbReference>
<protein>
    <submittedName>
        <fullName evidence="2">Mu-like prophage tail protein gpP</fullName>
    </submittedName>
</protein>
<dbReference type="Gene3D" id="3.55.50.10">
    <property type="entry name" value="Baseplate protein-like domains"/>
    <property type="match status" value="1"/>
</dbReference>
<evidence type="ECO:0000313" key="3">
    <source>
        <dbReference type="Proteomes" id="UP000095598"/>
    </source>
</evidence>
<sequence length="332" mass="37509">MPSLGNPLYKAVVKTASGQEYDLYKSKVIQDLTMSDDPDSLAKEVSLTVMNATKNGVTLATLIQPSDRLYIYANVGHGDFEVFRGVIWDRDRVTDTEKKVTFTAYDYLIYMMKSQDYFYYKKGLSTKEIVKRICTAWKLKLKYSYGSIKNKRIKPVQKNIGDMIVYVLNKAKSKLSSRYIFTIEGTTVIVKYANTNTTIYKIEEGKNVISIEVKVTMDDIVTKIKIYGEAKKKSIPKLASMSKNTSKFGTIQEIMDKDKKEKLSKIKKQAQKKLKSSAKVKYEYIVTAISNPKIKRGDTVYVGCGTAGLKGNKTVKSITHDCVAGTMDVVFY</sequence>
<proteinExistence type="predicted"/>
<accession>A0A173RCR6</accession>
<name>A0A173RCR6_ANAHA</name>
<dbReference type="AlphaFoldDB" id="A0A173RCR6"/>
<dbReference type="InterPro" id="IPR023399">
    <property type="entry name" value="Baseplate-like_2-layer_sand"/>
</dbReference>
<reference evidence="2 3" key="1">
    <citation type="submission" date="2015-09" db="EMBL/GenBank/DDBJ databases">
        <authorList>
            <consortium name="Pathogen Informatics"/>
        </authorList>
    </citation>
    <scope>NUCLEOTIDE SEQUENCE [LARGE SCALE GENOMIC DNA]</scope>
    <source>
        <strain evidence="2 3">2789STDY5608868</strain>
    </source>
</reference>